<dbReference type="InterPro" id="IPR036388">
    <property type="entry name" value="WH-like_DNA-bd_sf"/>
</dbReference>
<name>A0A1T5AJ53_9HYPH</name>
<dbReference type="PANTHER" id="PTHR33204:SF39">
    <property type="entry name" value="TRANSCRIPTIONAL REGULATORY PROTEIN"/>
    <property type="match status" value="1"/>
</dbReference>
<organism evidence="5 6">
    <name type="scientific">Bosea thiooxidans</name>
    <dbReference type="NCBI Taxonomy" id="53254"/>
    <lineage>
        <taxon>Bacteria</taxon>
        <taxon>Pseudomonadati</taxon>
        <taxon>Pseudomonadota</taxon>
        <taxon>Alphaproteobacteria</taxon>
        <taxon>Hyphomicrobiales</taxon>
        <taxon>Boseaceae</taxon>
        <taxon>Bosea</taxon>
    </lineage>
</organism>
<protein>
    <submittedName>
        <fullName evidence="5">Transcriptional regulator, HxlR family</fullName>
    </submittedName>
</protein>
<dbReference type="OrthoDB" id="9800350at2"/>
<sequence>MQAIRMAMAAMHRRSEAIPPVSPAVESLVRQVIAQVADKWTMLVLEALEEHGTLRFTEVGRIVGGISQKMLTKTLREMERDGLVVRTVHPVIPPHVDYTLTELGRELSAAFCGVWTWAETYYAEVSAARKAFREREGGA</sequence>
<gene>
    <name evidence="5" type="ORF">SAMN05660750_00239</name>
</gene>
<dbReference type="GO" id="GO:0003677">
    <property type="term" value="F:DNA binding"/>
    <property type="evidence" value="ECO:0007669"/>
    <property type="project" value="UniProtKB-KW"/>
</dbReference>
<accession>A0A1T5AJ53</accession>
<dbReference type="PANTHER" id="PTHR33204">
    <property type="entry name" value="TRANSCRIPTIONAL REGULATOR, MARR FAMILY"/>
    <property type="match status" value="1"/>
</dbReference>
<dbReference type="Gene3D" id="1.10.10.10">
    <property type="entry name" value="Winged helix-like DNA-binding domain superfamily/Winged helix DNA-binding domain"/>
    <property type="match status" value="1"/>
</dbReference>
<evidence type="ECO:0000259" key="4">
    <source>
        <dbReference type="PROSITE" id="PS51118"/>
    </source>
</evidence>
<dbReference type="SUPFAM" id="SSF46785">
    <property type="entry name" value="Winged helix' DNA-binding domain"/>
    <property type="match status" value="1"/>
</dbReference>
<keyword evidence="1" id="KW-0805">Transcription regulation</keyword>
<feature type="domain" description="HTH hxlR-type" evidence="4">
    <location>
        <begin position="22"/>
        <end position="126"/>
    </location>
</feature>
<dbReference type="InterPro" id="IPR036390">
    <property type="entry name" value="WH_DNA-bd_sf"/>
</dbReference>
<evidence type="ECO:0000313" key="5">
    <source>
        <dbReference type="EMBL" id="SKB34859.1"/>
    </source>
</evidence>
<dbReference type="Pfam" id="PF01638">
    <property type="entry name" value="HxlR"/>
    <property type="match status" value="1"/>
</dbReference>
<evidence type="ECO:0000313" key="6">
    <source>
        <dbReference type="Proteomes" id="UP000190130"/>
    </source>
</evidence>
<reference evidence="5 6" key="1">
    <citation type="submission" date="2017-02" db="EMBL/GenBank/DDBJ databases">
        <authorList>
            <person name="Peterson S.W."/>
        </authorList>
    </citation>
    <scope>NUCLEOTIDE SEQUENCE [LARGE SCALE GENOMIC DNA]</scope>
    <source>
        <strain evidence="5 6">DSM 9653</strain>
    </source>
</reference>
<proteinExistence type="predicted"/>
<keyword evidence="3" id="KW-0804">Transcription</keyword>
<keyword evidence="2" id="KW-0238">DNA-binding</keyword>
<dbReference type="Proteomes" id="UP000190130">
    <property type="component" value="Unassembled WGS sequence"/>
</dbReference>
<evidence type="ECO:0000256" key="3">
    <source>
        <dbReference type="ARBA" id="ARBA00023163"/>
    </source>
</evidence>
<evidence type="ECO:0000256" key="2">
    <source>
        <dbReference type="ARBA" id="ARBA00023125"/>
    </source>
</evidence>
<dbReference type="PROSITE" id="PS51118">
    <property type="entry name" value="HTH_HXLR"/>
    <property type="match status" value="1"/>
</dbReference>
<dbReference type="EMBL" id="FUYX01000001">
    <property type="protein sequence ID" value="SKB34859.1"/>
    <property type="molecule type" value="Genomic_DNA"/>
</dbReference>
<evidence type="ECO:0000256" key="1">
    <source>
        <dbReference type="ARBA" id="ARBA00023015"/>
    </source>
</evidence>
<dbReference type="AlphaFoldDB" id="A0A1T5AJ53"/>
<dbReference type="InterPro" id="IPR002577">
    <property type="entry name" value="HTH_HxlR"/>
</dbReference>